<comment type="caution">
    <text evidence="1">The sequence shown here is derived from an EMBL/GenBank/DDBJ whole genome shotgun (WGS) entry which is preliminary data.</text>
</comment>
<sequence length="66" mass="7595">MALHDQCSQSTLPPSLRISVWVWSTLYRTKGAMCASFRQPSAKDAWFEFRASFLMVWGRSPSVARR</sequence>
<proteinExistence type="predicted"/>
<organism evidence="1 2">
    <name type="scientific">Portunus trituberculatus</name>
    <name type="common">Swimming crab</name>
    <name type="synonym">Neptunus trituberculatus</name>
    <dbReference type="NCBI Taxonomy" id="210409"/>
    <lineage>
        <taxon>Eukaryota</taxon>
        <taxon>Metazoa</taxon>
        <taxon>Ecdysozoa</taxon>
        <taxon>Arthropoda</taxon>
        <taxon>Crustacea</taxon>
        <taxon>Multicrustacea</taxon>
        <taxon>Malacostraca</taxon>
        <taxon>Eumalacostraca</taxon>
        <taxon>Eucarida</taxon>
        <taxon>Decapoda</taxon>
        <taxon>Pleocyemata</taxon>
        <taxon>Brachyura</taxon>
        <taxon>Eubrachyura</taxon>
        <taxon>Portunoidea</taxon>
        <taxon>Portunidae</taxon>
        <taxon>Portuninae</taxon>
        <taxon>Portunus</taxon>
    </lineage>
</organism>
<accession>A0A5B7I105</accession>
<evidence type="ECO:0000313" key="2">
    <source>
        <dbReference type="Proteomes" id="UP000324222"/>
    </source>
</evidence>
<keyword evidence="2" id="KW-1185">Reference proteome</keyword>
<dbReference type="EMBL" id="VSRR010040462">
    <property type="protein sequence ID" value="MPC75137.1"/>
    <property type="molecule type" value="Genomic_DNA"/>
</dbReference>
<reference evidence="1 2" key="1">
    <citation type="submission" date="2019-05" db="EMBL/GenBank/DDBJ databases">
        <title>Another draft genome of Portunus trituberculatus and its Hox gene families provides insights of decapod evolution.</title>
        <authorList>
            <person name="Jeong J.-H."/>
            <person name="Song I."/>
            <person name="Kim S."/>
            <person name="Choi T."/>
            <person name="Kim D."/>
            <person name="Ryu S."/>
            <person name="Kim W."/>
        </authorList>
    </citation>
    <scope>NUCLEOTIDE SEQUENCE [LARGE SCALE GENOMIC DNA]</scope>
    <source>
        <tissue evidence="1">Muscle</tissue>
    </source>
</reference>
<evidence type="ECO:0000313" key="1">
    <source>
        <dbReference type="EMBL" id="MPC75137.1"/>
    </source>
</evidence>
<dbReference type="AlphaFoldDB" id="A0A5B7I105"/>
<gene>
    <name evidence="1" type="ORF">E2C01_069522</name>
</gene>
<dbReference type="Proteomes" id="UP000324222">
    <property type="component" value="Unassembled WGS sequence"/>
</dbReference>
<name>A0A5B7I105_PORTR</name>
<protein>
    <submittedName>
        <fullName evidence="1">Uncharacterized protein</fullName>
    </submittedName>
</protein>